<reference evidence="3" key="1">
    <citation type="journal article" date="2017" name="Proc. Natl. Acad. Sci. U.S.A.">
        <title>Simulation of Deepwater Horizon oil plume reveals substrate specialization within a complex community of hydrocarbon-degraders.</title>
        <authorList>
            <person name="Hu P."/>
            <person name="Dubinsky E.A."/>
            <person name="Probst A.J."/>
            <person name="Wang J."/>
            <person name="Sieber C.M.K."/>
            <person name="Tom L.M."/>
            <person name="Gardinali P."/>
            <person name="Banfield J.F."/>
            <person name="Atlas R.M."/>
            <person name="Andersen G.L."/>
        </authorList>
    </citation>
    <scope>NUCLEOTIDE SEQUENCE [LARGE SCALE GENOMIC DNA]</scope>
</reference>
<feature type="transmembrane region" description="Helical" evidence="1">
    <location>
        <begin position="402"/>
        <end position="424"/>
    </location>
</feature>
<comment type="caution">
    <text evidence="2">The sequence shown here is derived from an EMBL/GenBank/DDBJ whole genome shotgun (WGS) entry which is preliminary data.</text>
</comment>
<sequence>MIIYLAFMNKLFKVLGPGILFASTAIGVSHLVQSTRAGMLYGYGFLGAIIIINILKYPFFEYGTRYAAGSNESLIDGYKRLGKWAIWSYFMVMIVSLFFVSAAVFQVTAVFMKELFQMEDVGYTFLPLLLIIGSCYLILALGKYKFLDQFIKVVGIAMIICVTVAFIMTFSKDDVITSEQFNAPELWSLSTIPFGIALLGWMPTAVDLSTWNSLWTLEKQKISGYKATVKESTNEFALGYGISAVLAVLFLALGAMLVYGTDTVIISSSAGFANQVINLFTSAIGEWAYYIIAIAAFCIMYGTSIGVLDGYSRALKRTSEVLFFKSKEAGEQWYLCALTITAIGGFSICYFLNGNPQGFLLIVDVATILSFLFAPIVAVLNYQLVVRKEFPEEHRPHLIMRLISLLGITVLSVLSLVYVCYYFGAFN</sequence>
<gene>
    <name evidence="2" type="ORF">A9Q93_09490</name>
</gene>
<protein>
    <submittedName>
        <fullName evidence="2">Uncharacterized protein</fullName>
    </submittedName>
</protein>
<evidence type="ECO:0000313" key="2">
    <source>
        <dbReference type="EMBL" id="OUS13305.1"/>
    </source>
</evidence>
<proteinExistence type="predicted"/>
<evidence type="ECO:0000313" key="3">
    <source>
        <dbReference type="Proteomes" id="UP000196102"/>
    </source>
</evidence>
<feature type="transmembrane region" description="Helical" evidence="1">
    <location>
        <begin position="86"/>
        <end position="109"/>
    </location>
</feature>
<feature type="transmembrane region" description="Helical" evidence="1">
    <location>
        <begin position="38"/>
        <end position="55"/>
    </location>
</feature>
<dbReference type="AlphaFoldDB" id="A0A1Z8ASJ7"/>
<name>A0A1Z8ASJ7_9FLAO</name>
<feature type="transmembrane region" description="Helical" evidence="1">
    <location>
        <begin position="236"/>
        <end position="259"/>
    </location>
</feature>
<accession>A0A1Z8ASJ7</accession>
<feature type="transmembrane region" description="Helical" evidence="1">
    <location>
        <begin position="153"/>
        <end position="171"/>
    </location>
</feature>
<evidence type="ECO:0000256" key="1">
    <source>
        <dbReference type="SAM" id="Phobius"/>
    </source>
</evidence>
<feature type="transmembrane region" description="Helical" evidence="1">
    <location>
        <begin position="287"/>
        <end position="312"/>
    </location>
</feature>
<dbReference type="EMBL" id="MAAX01000147">
    <property type="protein sequence ID" value="OUS13305.1"/>
    <property type="molecule type" value="Genomic_DNA"/>
</dbReference>
<keyword evidence="1" id="KW-0472">Membrane</keyword>
<feature type="transmembrane region" description="Helical" evidence="1">
    <location>
        <begin position="121"/>
        <end position="141"/>
    </location>
</feature>
<dbReference type="Proteomes" id="UP000196102">
    <property type="component" value="Unassembled WGS sequence"/>
</dbReference>
<feature type="transmembrane region" description="Helical" evidence="1">
    <location>
        <begin position="333"/>
        <end position="353"/>
    </location>
</feature>
<keyword evidence="1" id="KW-0812">Transmembrane</keyword>
<keyword evidence="1" id="KW-1133">Transmembrane helix</keyword>
<organism evidence="2 3">
    <name type="scientific">Nonlabens dokdonensis</name>
    <dbReference type="NCBI Taxonomy" id="328515"/>
    <lineage>
        <taxon>Bacteria</taxon>
        <taxon>Pseudomonadati</taxon>
        <taxon>Bacteroidota</taxon>
        <taxon>Flavobacteriia</taxon>
        <taxon>Flavobacteriales</taxon>
        <taxon>Flavobacteriaceae</taxon>
        <taxon>Nonlabens</taxon>
    </lineage>
</organism>
<feature type="transmembrane region" description="Helical" evidence="1">
    <location>
        <begin position="12"/>
        <end position="32"/>
    </location>
</feature>
<feature type="transmembrane region" description="Helical" evidence="1">
    <location>
        <begin position="359"/>
        <end position="382"/>
    </location>
</feature>
<feature type="transmembrane region" description="Helical" evidence="1">
    <location>
        <begin position="191"/>
        <end position="215"/>
    </location>
</feature>